<proteinExistence type="predicted"/>
<evidence type="ECO:0000313" key="4">
    <source>
        <dbReference type="Proteomes" id="UP001370100"/>
    </source>
</evidence>
<feature type="transmembrane region" description="Helical" evidence="2">
    <location>
        <begin position="33"/>
        <end position="52"/>
    </location>
</feature>
<gene>
    <name evidence="3" type="ORF">WCD41_29825</name>
</gene>
<evidence type="ECO:0000256" key="2">
    <source>
        <dbReference type="SAM" id="Phobius"/>
    </source>
</evidence>
<feature type="compositionally biased region" description="Basic and acidic residues" evidence="1">
    <location>
        <begin position="123"/>
        <end position="144"/>
    </location>
</feature>
<keyword evidence="2" id="KW-0812">Transmembrane</keyword>
<sequence>MVNRRQDDDGQPILITQAAVSYDEEFAARKKRYSLIMACRIPCLVLAGVAGIGFNLPWVAVAFIVLSVPLPWVAVLIANDRPPKKAEKANRYKPGRTELGAVPDARIIEAAEVLEGRSPFVGHSERPRQPRQDTAAHEPPRVTDPDGSDAGTPRTGSEG</sequence>
<keyword evidence="4" id="KW-1185">Reference proteome</keyword>
<dbReference type="InterPro" id="IPR021449">
    <property type="entry name" value="DUF3099"/>
</dbReference>
<feature type="region of interest" description="Disordered" evidence="1">
    <location>
        <begin position="118"/>
        <end position="159"/>
    </location>
</feature>
<organism evidence="3 4">
    <name type="scientific">Actinomycetospora aeridis</name>
    <dbReference type="NCBI Taxonomy" id="3129231"/>
    <lineage>
        <taxon>Bacteria</taxon>
        <taxon>Bacillati</taxon>
        <taxon>Actinomycetota</taxon>
        <taxon>Actinomycetes</taxon>
        <taxon>Pseudonocardiales</taxon>
        <taxon>Pseudonocardiaceae</taxon>
        <taxon>Actinomycetospora</taxon>
    </lineage>
</organism>
<feature type="transmembrane region" description="Helical" evidence="2">
    <location>
        <begin position="58"/>
        <end position="78"/>
    </location>
</feature>
<evidence type="ECO:0000256" key="1">
    <source>
        <dbReference type="SAM" id="MobiDB-lite"/>
    </source>
</evidence>
<keyword evidence="2" id="KW-1133">Transmembrane helix</keyword>
<dbReference type="EMBL" id="JBBEGL010000016">
    <property type="protein sequence ID" value="MEJ2890691.1"/>
    <property type="molecule type" value="Genomic_DNA"/>
</dbReference>
<comment type="caution">
    <text evidence="3">The sequence shown here is derived from an EMBL/GenBank/DDBJ whole genome shotgun (WGS) entry which is preliminary data.</text>
</comment>
<accession>A0ABU8NEA2</accession>
<dbReference type="Pfam" id="PF11298">
    <property type="entry name" value="DUF3099"/>
    <property type="match status" value="1"/>
</dbReference>
<protein>
    <submittedName>
        <fullName evidence="3">DUF3099 domain-containing protein</fullName>
    </submittedName>
</protein>
<reference evidence="3 4" key="1">
    <citation type="submission" date="2024-03" db="EMBL/GenBank/DDBJ databases">
        <title>Actinomycetospora sp. OC33-EN06, a novel actinomycete isolated from wild orchid (Aerides multiflora).</title>
        <authorList>
            <person name="Suriyachadkun C."/>
        </authorList>
    </citation>
    <scope>NUCLEOTIDE SEQUENCE [LARGE SCALE GENOMIC DNA]</scope>
    <source>
        <strain evidence="3 4">OC33-EN06</strain>
    </source>
</reference>
<keyword evidence="2" id="KW-0472">Membrane</keyword>
<dbReference type="RefSeq" id="WP_337718886.1">
    <property type="nucleotide sequence ID" value="NZ_JBBEGL010000016.1"/>
</dbReference>
<dbReference type="Proteomes" id="UP001370100">
    <property type="component" value="Unassembled WGS sequence"/>
</dbReference>
<evidence type="ECO:0000313" key="3">
    <source>
        <dbReference type="EMBL" id="MEJ2890691.1"/>
    </source>
</evidence>
<name>A0ABU8NEA2_9PSEU</name>